<evidence type="ECO:0000256" key="1">
    <source>
        <dbReference type="ARBA" id="ARBA00001946"/>
    </source>
</evidence>
<protein>
    <recommendedName>
        <fullName evidence="8">Ribonuclease VapC</fullName>
        <shortName evidence="8">RNase VapC</shortName>
        <ecNumber evidence="8">3.1.-.-</ecNumber>
    </recommendedName>
    <alternativeName>
        <fullName evidence="8">Toxin VapC</fullName>
    </alternativeName>
</protein>
<keyword evidence="11" id="KW-1185">Reference proteome</keyword>
<dbReference type="SUPFAM" id="SSF88723">
    <property type="entry name" value="PIN domain-like"/>
    <property type="match status" value="1"/>
</dbReference>
<evidence type="ECO:0000256" key="5">
    <source>
        <dbReference type="ARBA" id="ARBA00022801"/>
    </source>
</evidence>
<evidence type="ECO:0000313" key="11">
    <source>
        <dbReference type="Proteomes" id="UP001518140"/>
    </source>
</evidence>
<keyword evidence="2 8" id="KW-1277">Toxin-antitoxin system</keyword>
<dbReference type="RefSeq" id="WP_165339175.1">
    <property type="nucleotide sequence ID" value="NZ_JAAKZX010000023.1"/>
</dbReference>
<dbReference type="PANTHER" id="PTHR33653">
    <property type="entry name" value="RIBONUCLEASE VAPC2"/>
    <property type="match status" value="1"/>
</dbReference>
<keyword evidence="8" id="KW-0800">Toxin</keyword>
<proteinExistence type="inferred from homology"/>
<dbReference type="CDD" id="cd18755">
    <property type="entry name" value="PIN_MtVapC3_VapC21-like"/>
    <property type="match status" value="1"/>
</dbReference>
<evidence type="ECO:0000256" key="6">
    <source>
        <dbReference type="ARBA" id="ARBA00022842"/>
    </source>
</evidence>
<dbReference type="InterPro" id="IPR050556">
    <property type="entry name" value="Type_II_TA_system_RNase"/>
</dbReference>
<keyword evidence="4 8" id="KW-0479">Metal-binding</keyword>
<dbReference type="Proteomes" id="UP001518140">
    <property type="component" value="Unassembled WGS sequence"/>
</dbReference>
<keyword evidence="6 8" id="KW-0460">Magnesium</keyword>
<dbReference type="PANTHER" id="PTHR33653:SF1">
    <property type="entry name" value="RIBONUCLEASE VAPC2"/>
    <property type="match status" value="1"/>
</dbReference>
<comment type="function">
    <text evidence="8">Toxic component of a toxin-antitoxin (TA) system. An RNase.</text>
</comment>
<accession>A0ABX0DPA7</accession>
<dbReference type="InterPro" id="IPR029060">
    <property type="entry name" value="PIN-like_dom_sf"/>
</dbReference>
<evidence type="ECO:0000256" key="2">
    <source>
        <dbReference type="ARBA" id="ARBA00022649"/>
    </source>
</evidence>
<comment type="cofactor">
    <cofactor evidence="1 8">
        <name>Mg(2+)</name>
        <dbReference type="ChEBI" id="CHEBI:18420"/>
    </cofactor>
</comment>
<dbReference type="Gene3D" id="3.40.50.1010">
    <property type="entry name" value="5'-nuclease"/>
    <property type="match status" value="1"/>
</dbReference>
<comment type="similarity">
    <text evidence="7 8">Belongs to the PINc/VapC protein family.</text>
</comment>
<dbReference type="HAMAP" id="MF_00265">
    <property type="entry name" value="VapC_Nob1"/>
    <property type="match status" value="1"/>
</dbReference>
<gene>
    <name evidence="8" type="primary">vapC</name>
    <name evidence="10" type="ORF">G6048_10330</name>
</gene>
<evidence type="ECO:0000256" key="8">
    <source>
        <dbReference type="HAMAP-Rule" id="MF_00265"/>
    </source>
</evidence>
<evidence type="ECO:0000256" key="4">
    <source>
        <dbReference type="ARBA" id="ARBA00022723"/>
    </source>
</evidence>
<feature type="binding site" evidence="8">
    <location>
        <position position="8"/>
    </location>
    <ligand>
        <name>Mg(2+)</name>
        <dbReference type="ChEBI" id="CHEBI:18420"/>
    </ligand>
</feature>
<dbReference type="EC" id="3.1.-.-" evidence="8"/>
<reference evidence="10 11" key="1">
    <citation type="submission" date="2020-02" db="EMBL/GenBank/DDBJ databases">
        <title>Whole-genome analyses of novel actinobacteria.</title>
        <authorList>
            <person name="Sahin N."/>
            <person name="Tokatli A."/>
        </authorList>
    </citation>
    <scope>NUCLEOTIDE SEQUENCE [LARGE SCALE GENOMIC DNA]</scope>
    <source>
        <strain evidence="10 11">YC419</strain>
    </source>
</reference>
<evidence type="ECO:0000256" key="7">
    <source>
        <dbReference type="ARBA" id="ARBA00038093"/>
    </source>
</evidence>
<comment type="caution">
    <text evidence="10">The sequence shown here is derived from an EMBL/GenBank/DDBJ whole genome shotgun (WGS) entry which is preliminary data.</text>
</comment>
<evidence type="ECO:0000256" key="3">
    <source>
        <dbReference type="ARBA" id="ARBA00022722"/>
    </source>
</evidence>
<name>A0ABX0DPA7_9ACTN</name>
<evidence type="ECO:0000313" key="10">
    <source>
        <dbReference type="EMBL" id="NGO42545.1"/>
    </source>
</evidence>
<dbReference type="EMBL" id="JAAKZX010000023">
    <property type="protein sequence ID" value="NGO42545.1"/>
    <property type="molecule type" value="Genomic_DNA"/>
</dbReference>
<feature type="binding site" evidence="8">
    <location>
        <position position="96"/>
    </location>
    <ligand>
        <name>Mg(2+)</name>
        <dbReference type="ChEBI" id="CHEBI:18420"/>
    </ligand>
</feature>
<evidence type="ECO:0000259" key="9">
    <source>
        <dbReference type="Pfam" id="PF01850"/>
    </source>
</evidence>
<keyword evidence="5 8" id="KW-0378">Hydrolase</keyword>
<keyword evidence="3 8" id="KW-0540">Nuclease</keyword>
<sequence length="138" mass="15498">MNAPFLVDKSALARWHRPLVAAALDPLHERGLLAICPAVEYELMYSIRGKSEAPAVAEWLRGFDYFYGDDWVFDRALEVQRAAIERGFHRTLSLPDLLVAATAERNDATVLHHDADYDMIASLTGQRCQWVVEPGTAD</sequence>
<dbReference type="Pfam" id="PF01850">
    <property type="entry name" value="PIN"/>
    <property type="match status" value="1"/>
</dbReference>
<organism evidence="10 11">
    <name type="scientific">Streptomyces ureilyticus</name>
    <dbReference type="NCBI Taxonomy" id="1775131"/>
    <lineage>
        <taxon>Bacteria</taxon>
        <taxon>Bacillati</taxon>
        <taxon>Actinomycetota</taxon>
        <taxon>Actinomycetes</taxon>
        <taxon>Kitasatosporales</taxon>
        <taxon>Streptomycetaceae</taxon>
        <taxon>Streptomyces</taxon>
    </lineage>
</organism>
<dbReference type="InterPro" id="IPR022907">
    <property type="entry name" value="VapC_family"/>
</dbReference>
<feature type="domain" description="PIN" evidence="9">
    <location>
        <begin position="6"/>
        <end position="120"/>
    </location>
</feature>
<dbReference type="InterPro" id="IPR002716">
    <property type="entry name" value="PIN_dom"/>
</dbReference>